<evidence type="ECO:0000256" key="2">
    <source>
        <dbReference type="ARBA" id="ARBA00022475"/>
    </source>
</evidence>
<evidence type="ECO:0000313" key="9">
    <source>
        <dbReference type="EMBL" id="SNB55670.1"/>
    </source>
</evidence>
<dbReference type="EMBL" id="FYDG01000001">
    <property type="protein sequence ID" value="SNB55670.1"/>
    <property type="molecule type" value="Genomic_DNA"/>
</dbReference>
<dbReference type="GO" id="GO:0016787">
    <property type="term" value="F:hydrolase activity"/>
    <property type="evidence" value="ECO:0007669"/>
    <property type="project" value="UniProtKB-KW"/>
</dbReference>
<dbReference type="SUPFAM" id="SSF48317">
    <property type="entry name" value="Acid phosphatase/Vanadium-dependent haloperoxidase"/>
    <property type="match status" value="1"/>
</dbReference>
<sequence>MEVLSGSRRWPLDGAQLAAPLDFPHALGSQALGAGTWARLAAVLQAADLRAVARVARTARPPLFKALAIGISWLGNGWFYPLLLAALVAAWGLSCLKIVVCAGLSAAALHLIYPVMKRAFRRRRPFQAAPELPSLLATLDPHSFPSGHTMTMVGVLTPVVMLWPAALASALVAAGGMAWSRVATAHHYPSDVLAGAALGAGVGYPITLAILRIWG</sequence>
<dbReference type="RefSeq" id="WP_264581537.1">
    <property type="nucleotide sequence ID" value="NZ_JAOQNY010000004.1"/>
</dbReference>
<keyword evidence="4" id="KW-0378">Hydrolase</keyword>
<feature type="transmembrane region" description="Helical" evidence="7">
    <location>
        <begin position="160"/>
        <end position="180"/>
    </location>
</feature>
<dbReference type="PANTHER" id="PTHR14969:SF62">
    <property type="entry name" value="DECAPRENYLPHOSPHORYL-5-PHOSPHORIBOSE PHOSPHATASE RV3807C-RELATED"/>
    <property type="match status" value="1"/>
</dbReference>
<feature type="transmembrane region" description="Helical" evidence="7">
    <location>
        <begin position="63"/>
        <end position="83"/>
    </location>
</feature>
<dbReference type="PANTHER" id="PTHR14969">
    <property type="entry name" value="SPHINGOSINE-1-PHOSPHATE PHOSPHOHYDROLASE"/>
    <property type="match status" value="1"/>
</dbReference>
<keyword evidence="3 7" id="KW-0812">Transmembrane</keyword>
<evidence type="ECO:0000256" key="4">
    <source>
        <dbReference type="ARBA" id="ARBA00022801"/>
    </source>
</evidence>
<comment type="subcellular location">
    <subcellularLocation>
        <location evidence="1">Cell membrane</location>
        <topology evidence="1">Multi-pass membrane protein</topology>
    </subcellularLocation>
</comment>
<accession>A0A212Q8Q4</accession>
<proteinExistence type="predicted"/>
<dbReference type="GO" id="GO:0005886">
    <property type="term" value="C:plasma membrane"/>
    <property type="evidence" value="ECO:0007669"/>
    <property type="project" value="UniProtKB-SubCell"/>
</dbReference>
<keyword evidence="6 7" id="KW-0472">Membrane</keyword>
<keyword evidence="10" id="KW-1185">Reference proteome</keyword>
<organism evidence="9 10">
    <name type="scientific">Rhodoblastus acidophilus</name>
    <name type="common">Rhodopseudomonas acidophila</name>
    <dbReference type="NCBI Taxonomy" id="1074"/>
    <lineage>
        <taxon>Bacteria</taxon>
        <taxon>Pseudomonadati</taxon>
        <taxon>Pseudomonadota</taxon>
        <taxon>Alphaproteobacteria</taxon>
        <taxon>Hyphomicrobiales</taxon>
        <taxon>Rhodoblastaceae</taxon>
        <taxon>Rhodoblastus</taxon>
    </lineage>
</organism>
<evidence type="ECO:0000256" key="6">
    <source>
        <dbReference type="ARBA" id="ARBA00023136"/>
    </source>
</evidence>
<dbReference type="InterPro" id="IPR000326">
    <property type="entry name" value="PAP2/HPO"/>
</dbReference>
<evidence type="ECO:0000259" key="8">
    <source>
        <dbReference type="SMART" id="SM00014"/>
    </source>
</evidence>
<feature type="transmembrane region" description="Helical" evidence="7">
    <location>
        <begin position="192"/>
        <end position="214"/>
    </location>
</feature>
<dbReference type="InterPro" id="IPR036938">
    <property type="entry name" value="PAP2/HPO_sf"/>
</dbReference>
<dbReference type="AlphaFoldDB" id="A0A212Q8Q4"/>
<dbReference type="Gene3D" id="1.20.144.10">
    <property type="entry name" value="Phosphatidic acid phosphatase type 2/haloperoxidase"/>
    <property type="match status" value="1"/>
</dbReference>
<dbReference type="Proteomes" id="UP000198418">
    <property type="component" value="Unassembled WGS sequence"/>
</dbReference>
<keyword evidence="2" id="KW-1003">Cell membrane</keyword>
<evidence type="ECO:0000256" key="3">
    <source>
        <dbReference type="ARBA" id="ARBA00022692"/>
    </source>
</evidence>
<evidence type="ECO:0000256" key="1">
    <source>
        <dbReference type="ARBA" id="ARBA00004651"/>
    </source>
</evidence>
<evidence type="ECO:0000256" key="7">
    <source>
        <dbReference type="SAM" id="Phobius"/>
    </source>
</evidence>
<feature type="transmembrane region" description="Helical" evidence="7">
    <location>
        <begin position="89"/>
        <end position="113"/>
    </location>
</feature>
<evidence type="ECO:0000256" key="5">
    <source>
        <dbReference type="ARBA" id="ARBA00022989"/>
    </source>
</evidence>
<evidence type="ECO:0000313" key="10">
    <source>
        <dbReference type="Proteomes" id="UP000198418"/>
    </source>
</evidence>
<dbReference type="SMART" id="SM00014">
    <property type="entry name" value="acidPPc"/>
    <property type="match status" value="1"/>
</dbReference>
<protein>
    <submittedName>
        <fullName evidence="9">Undecaprenyl-diphosphatase</fullName>
    </submittedName>
</protein>
<reference evidence="10" key="1">
    <citation type="submission" date="2017-06" db="EMBL/GenBank/DDBJ databases">
        <authorList>
            <person name="Varghese N."/>
            <person name="Submissions S."/>
        </authorList>
    </citation>
    <scope>NUCLEOTIDE SEQUENCE [LARGE SCALE GENOMIC DNA]</scope>
    <source>
        <strain evidence="10">DSM 137</strain>
    </source>
</reference>
<gene>
    <name evidence="9" type="ORF">SAMN06265338_101471</name>
</gene>
<dbReference type="Pfam" id="PF01569">
    <property type="entry name" value="PAP2"/>
    <property type="match status" value="1"/>
</dbReference>
<feature type="domain" description="Phosphatidic acid phosphatase type 2/haloperoxidase" evidence="8">
    <location>
        <begin position="99"/>
        <end position="207"/>
    </location>
</feature>
<name>A0A212Q8Q4_RHOAC</name>
<keyword evidence="5 7" id="KW-1133">Transmembrane helix</keyword>
<dbReference type="CDD" id="cd01610">
    <property type="entry name" value="PAP2_like"/>
    <property type="match status" value="1"/>
</dbReference>